<evidence type="ECO:0000259" key="8">
    <source>
        <dbReference type="Pfam" id="PF07282"/>
    </source>
</evidence>
<dbReference type="InterPro" id="IPR010095">
    <property type="entry name" value="Cas12f1-like_TNB"/>
</dbReference>
<evidence type="ECO:0000259" key="9">
    <source>
        <dbReference type="Pfam" id="PF12323"/>
    </source>
</evidence>
<dbReference type="STRING" id="284581.AMD01_04330"/>
<keyword evidence="2" id="KW-0815">Transposition</keyword>
<proteinExistence type="inferred from homology"/>
<feature type="domain" description="Transposase putative helix-turn-helix" evidence="9">
    <location>
        <begin position="1"/>
        <end position="36"/>
    </location>
</feature>
<dbReference type="InterPro" id="IPR001959">
    <property type="entry name" value="Transposase"/>
</dbReference>
<evidence type="ECO:0000256" key="2">
    <source>
        <dbReference type="ARBA" id="ARBA00022578"/>
    </source>
</evidence>
<dbReference type="NCBIfam" id="TIGR01766">
    <property type="entry name" value="IS200/IS605 family accessory protein TnpB-like domain"/>
    <property type="match status" value="1"/>
</dbReference>
<dbReference type="InterPro" id="IPR021027">
    <property type="entry name" value="Transposase_put_HTH"/>
</dbReference>
<dbReference type="PATRIC" id="fig|284581.3.peg.1663"/>
<protein>
    <recommendedName>
        <fullName evidence="12">Transposase</fullName>
    </recommendedName>
</protein>
<keyword evidence="3" id="KW-0479">Metal-binding</keyword>
<dbReference type="Pfam" id="PF01385">
    <property type="entry name" value="OrfB_IS605"/>
    <property type="match status" value="1"/>
</dbReference>
<dbReference type="NCBIfam" id="NF040570">
    <property type="entry name" value="guided_TnpB"/>
    <property type="match status" value="1"/>
</dbReference>
<reference evidence="11" key="1">
    <citation type="submission" date="2015-08" db="EMBL/GenBank/DDBJ databases">
        <title>Fjat-14210 dsm16467.</title>
        <authorList>
            <person name="Liu B."/>
            <person name="Wang J."/>
            <person name="Zhu Y."/>
            <person name="Liu G."/>
            <person name="Chen Q."/>
            <person name="Chen Z."/>
            <person name="Lan J."/>
            <person name="Che J."/>
            <person name="Ge C."/>
            <person name="Shi H."/>
            <person name="Pan Z."/>
            <person name="Liu X."/>
        </authorList>
    </citation>
    <scope>NUCLEOTIDE SEQUENCE [LARGE SCALE GENOMIC DNA]</scope>
    <source>
        <strain evidence="11">DSM 16467</strain>
    </source>
</reference>
<dbReference type="EMBL" id="LILC01000004">
    <property type="protein sequence ID" value="KOO48642.1"/>
    <property type="molecule type" value="Genomic_DNA"/>
</dbReference>
<keyword evidence="6" id="KW-0233">DNA recombination</keyword>
<dbReference type="GO" id="GO:0046872">
    <property type="term" value="F:metal ion binding"/>
    <property type="evidence" value="ECO:0007669"/>
    <property type="project" value="UniProtKB-KW"/>
</dbReference>
<evidence type="ECO:0008006" key="12">
    <source>
        <dbReference type="Google" id="ProtNLM"/>
    </source>
</evidence>
<evidence type="ECO:0000256" key="6">
    <source>
        <dbReference type="ARBA" id="ARBA00023172"/>
    </source>
</evidence>
<gene>
    <name evidence="10" type="ORF">AMD01_04330</name>
</gene>
<sequence>MTFGYQYAISPTDEQKERLNRAFGCERKVYNEYVAHLYTELEASGFAGGFIRHKVPNYTEFTRRFAFLDRSNDSFVYNDAKRRFQAAVQKYNETFARKPIQYKKKARNRMNTEGYIPSIRDIKGLPQFHQKKNAKHSYTTNQTNQNIRVIHENGAVFLRVPKFPEGISLQLHRPLPAEGLLKKATIRREGERYLVSLSIDFPSEKVEKKHNVSANKVIGLDYSQADLYVDSEGRKANYGRYYRLIEKRQRRMNKSLARKKNAAPLDENGTIQYSRTYQKQMNAYRALLAKSKNQRKDFLHKRSYQITNEYDAIVVEDLDLTNLAQMRKLGKNVHDNGFGMFRTMLQYKAERNGKHYIVADRYFPSSKQCSQCGHLHDNLSLSDRVYVCQNDTCCTKIDRDYNAGLNLKHYGIRVLKEQGMTL</sequence>
<keyword evidence="4" id="KW-0862">Zinc</keyword>
<organism evidence="10 11">
    <name type="scientific">Priestia koreensis</name>
    <dbReference type="NCBI Taxonomy" id="284581"/>
    <lineage>
        <taxon>Bacteria</taxon>
        <taxon>Bacillati</taxon>
        <taxon>Bacillota</taxon>
        <taxon>Bacilli</taxon>
        <taxon>Bacillales</taxon>
        <taxon>Bacillaceae</taxon>
        <taxon>Priestia</taxon>
    </lineage>
</organism>
<evidence type="ECO:0000256" key="3">
    <source>
        <dbReference type="ARBA" id="ARBA00022723"/>
    </source>
</evidence>
<name>A0A0M0LCP0_9BACI</name>
<evidence type="ECO:0000256" key="5">
    <source>
        <dbReference type="ARBA" id="ARBA00023125"/>
    </source>
</evidence>
<dbReference type="GO" id="GO:0003677">
    <property type="term" value="F:DNA binding"/>
    <property type="evidence" value="ECO:0007669"/>
    <property type="project" value="UniProtKB-KW"/>
</dbReference>
<keyword evidence="11" id="KW-1185">Reference proteome</keyword>
<feature type="domain" description="Cas12f1-like TNB" evidence="8">
    <location>
        <begin position="338"/>
        <end position="407"/>
    </location>
</feature>
<dbReference type="AlphaFoldDB" id="A0A0M0LCP0"/>
<dbReference type="Pfam" id="PF07282">
    <property type="entry name" value="Cas12f1-like_TNB"/>
    <property type="match status" value="1"/>
</dbReference>
<dbReference type="Proteomes" id="UP000037558">
    <property type="component" value="Unassembled WGS sequence"/>
</dbReference>
<dbReference type="Pfam" id="PF12323">
    <property type="entry name" value="HTH_OrfB_IS605"/>
    <property type="match status" value="1"/>
</dbReference>
<dbReference type="GO" id="GO:0032196">
    <property type="term" value="P:transposition"/>
    <property type="evidence" value="ECO:0007669"/>
    <property type="project" value="UniProtKB-KW"/>
</dbReference>
<dbReference type="GO" id="GO:0006310">
    <property type="term" value="P:DNA recombination"/>
    <property type="evidence" value="ECO:0007669"/>
    <property type="project" value="UniProtKB-KW"/>
</dbReference>
<keyword evidence="5" id="KW-0238">DNA-binding</keyword>
<accession>A0A0M0LCP0</accession>
<evidence type="ECO:0000256" key="4">
    <source>
        <dbReference type="ARBA" id="ARBA00022833"/>
    </source>
</evidence>
<feature type="domain" description="Probable transposase IS891/IS1136/IS1341" evidence="7">
    <location>
        <begin position="207"/>
        <end position="326"/>
    </location>
</feature>
<evidence type="ECO:0000313" key="11">
    <source>
        <dbReference type="Proteomes" id="UP000037558"/>
    </source>
</evidence>
<evidence type="ECO:0000259" key="7">
    <source>
        <dbReference type="Pfam" id="PF01385"/>
    </source>
</evidence>
<comment type="caution">
    <text evidence="10">The sequence shown here is derived from an EMBL/GenBank/DDBJ whole genome shotgun (WGS) entry which is preliminary data.</text>
</comment>
<evidence type="ECO:0000256" key="1">
    <source>
        <dbReference type="ARBA" id="ARBA00008761"/>
    </source>
</evidence>
<evidence type="ECO:0000313" key="10">
    <source>
        <dbReference type="EMBL" id="KOO48642.1"/>
    </source>
</evidence>
<comment type="similarity">
    <text evidence="1">In the C-terminal section; belongs to the transposase 35 family.</text>
</comment>